<proteinExistence type="predicted"/>
<evidence type="ECO:0000313" key="2">
    <source>
        <dbReference type="Proteomes" id="UP000017656"/>
    </source>
</evidence>
<evidence type="ECO:0000313" key="1">
    <source>
        <dbReference type="EMBL" id="AGY48154.1"/>
    </source>
</evidence>
<name>U5PW57_9CAUD</name>
<dbReference type="KEGG" id="vg:18504225"/>
<dbReference type="GeneID" id="18504225"/>
<reference evidence="1 2" key="1">
    <citation type="journal article" date="2013" name="Genome Announc.">
        <title>Complete Genome of Acinetobacter baumannii N4-Like Podophage Presley.</title>
        <authorList>
            <person name="Farmer N.G."/>
            <person name="Wood T.L."/>
            <person name="Chamakura K.R."/>
            <person name="Kuty Everett G.F."/>
        </authorList>
    </citation>
    <scope>NUCLEOTIDE SEQUENCE [LARGE SCALE GENOMIC DNA]</scope>
</reference>
<sequence>MTNFTPEELHRDAEALKHNLALGVALSKLKNIPEFRAIVEEYTRTQCLNLTKEKALLVKQGLNADNLQQQIDATAFFSIFLDTIEANFESAKVSLTELNNEE</sequence>
<gene>
    <name evidence="1" type="ORF">Presley_87</name>
</gene>
<protein>
    <submittedName>
        <fullName evidence="1">Uncharacterized protein</fullName>
    </submittedName>
</protein>
<organism evidence="1 2">
    <name type="scientific">Acinetobacter phage Presley</name>
    <dbReference type="NCBI Taxonomy" id="1406780"/>
    <lineage>
        <taxon>Viruses</taxon>
        <taxon>Duplodnaviria</taxon>
        <taxon>Heunggongvirae</taxon>
        <taxon>Uroviricota</taxon>
        <taxon>Caudoviricetes</taxon>
        <taxon>Schitoviridae</taxon>
        <taxon>Presleyvirus</taxon>
        <taxon>Presleyvirus presley</taxon>
    </lineage>
</organism>
<accession>U5PW57</accession>
<keyword evidence="2" id="KW-1185">Reference proteome</keyword>
<dbReference type="RefSeq" id="YP_009007655.1">
    <property type="nucleotide sequence ID" value="NC_023581.1"/>
</dbReference>
<dbReference type="Proteomes" id="UP000017656">
    <property type="component" value="Segment"/>
</dbReference>
<dbReference type="EMBL" id="KF669658">
    <property type="protein sequence ID" value="AGY48154.1"/>
    <property type="molecule type" value="Genomic_DNA"/>
</dbReference>